<evidence type="ECO:0000313" key="2">
    <source>
        <dbReference type="Proteomes" id="UP000284021"/>
    </source>
</evidence>
<gene>
    <name evidence="1" type="ORF">D3879_15990</name>
</gene>
<name>A0A418XEE9_9PSED</name>
<comment type="caution">
    <text evidence="1">The sequence shown here is derived from an EMBL/GenBank/DDBJ whole genome shotgun (WGS) entry which is preliminary data.</text>
</comment>
<dbReference type="AlphaFoldDB" id="A0A418XEE9"/>
<sequence>MDWPRLVLAALPCCCENYGNVAICEPFGLLELGEPLLWAVQAFTGCIWFSCIQEPILRLFEALDVQREQ</sequence>
<proteinExistence type="predicted"/>
<evidence type="ECO:0000313" key="1">
    <source>
        <dbReference type="EMBL" id="RJG10713.1"/>
    </source>
</evidence>
<accession>A0A418XEE9</accession>
<dbReference type="Proteomes" id="UP000284021">
    <property type="component" value="Unassembled WGS sequence"/>
</dbReference>
<organism evidence="1 2">
    <name type="scientific">Pseudomonas cavernicola</name>
    <dbReference type="NCBI Taxonomy" id="2320866"/>
    <lineage>
        <taxon>Bacteria</taxon>
        <taxon>Pseudomonadati</taxon>
        <taxon>Pseudomonadota</taxon>
        <taxon>Gammaproteobacteria</taxon>
        <taxon>Pseudomonadales</taxon>
        <taxon>Pseudomonadaceae</taxon>
        <taxon>Pseudomonas</taxon>
    </lineage>
</organism>
<dbReference type="EMBL" id="QYUR01000005">
    <property type="protein sequence ID" value="RJG10713.1"/>
    <property type="molecule type" value="Genomic_DNA"/>
</dbReference>
<reference evidence="1 2" key="1">
    <citation type="submission" date="2018-09" db="EMBL/GenBank/DDBJ databases">
        <authorList>
            <person name="Zhu H."/>
        </authorList>
    </citation>
    <scope>NUCLEOTIDE SEQUENCE [LARGE SCALE GENOMIC DNA]</scope>
    <source>
        <strain evidence="1 2">K1S02-6</strain>
    </source>
</reference>
<keyword evidence="2" id="KW-1185">Reference proteome</keyword>
<protein>
    <submittedName>
        <fullName evidence="1">Uncharacterized protein</fullName>
    </submittedName>
</protein>